<evidence type="ECO:0000256" key="2">
    <source>
        <dbReference type="ARBA" id="ARBA00001947"/>
    </source>
</evidence>
<keyword evidence="7" id="KW-0479">Metal-binding</keyword>
<dbReference type="SUPFAM" id="SSF51338">
    <property type="entry name" value="Composite domain of metallo-dependent hydrolases"/>
    <property type="match status" value="1"/>
</dbReference>
<dbReference type="Proteomes" id="UP000053477">
    <property type="component" value="Unassembled WGS sequence"/>
</dbReference>
<evidence type="ECO:0000259" key="10">
    <source>
        <dbReference type="Pfam" id="PF01979"/>
    </source>
</evidence>
<evidence type="ECO:0000256" key="4">
    <source>
        <dbReference type="ARBA" id="ARBA00010368"/>
    </source>
</evidence>
<reference evidence="11 12" key="1">
    <citation type="submission" date="2015-04" db="EMBL/GenBank/DDBJ databases">
        <title>Complete genome sequence of Schizopora paradoxa KUC8140, a cosmopolitan wood degrader in East Asia.</title>
        <authorList>
            <consortium name="DOE Joint Genome Institute"/>
            <person name="Min B."/>
            <person name="Park H."/>
            <person name="Jang Y."/>
            <person name="Kim J.-J."/>
            <person name="Kim K.H."/>
            <person name="Pangilinan J."/>
            <person name="Lipzen A."/>
            <person name="Riley R."/>
            <person name="Grigoriev I.V."/>
            <person name="Spatafora J.W."/>
            <person name="Choi I.-G."/>
        </authorList>
    </citation>
    <scope>NUCLEOTIDE SEQUENCE [LARGE SCALE GENOMIC DNA]</scope>
    <source>
        <strain evidence="11 12">KUC8140</strain>
    </source>
</reference>
<dbReference type="GO" id="GO:0050897">
    <property type="term" value="F:cobalt ion binding"/>
    <property type="evidence" value="ECO:0007669"/>
    <property type="project" value="InterPro"/>
</dbReference>
<dbReference type="Gene3D" id="3.20.20.140">
    <property type="entry name" value="Metal-dependent hydrolases"/>
    <property type="match status" value="1"/>
</dbReference>
<dbReference type="SUPFAM" id="SSF51556">
    <property type="entry name" value="Metallo-dependent hydrolases"/>
    <property type="match status" value="1"/>
</dbReference>
<evidence type="ECO:0000256" key="9">
    <source>
        <dbReference type="ARBA" id="ARBA00022833"/>
    </source>
</evidence>
<comment type="similarity">
    <text evidence="4">Belongs to the metallo-dependent hydrolases superfamily. Allantoinase family.</text>
</comment>
<dbReference type="AlphaFoldDB" id="A0A0H2R658"/>
<dbReference type="InterPro" id="IPR011059">
    <property type="entry name" value="Metal-dep_hydrolase_composite"/>
</dbReference>
<organism evidence="11 12">
    <name type="scientific">Schizopora paradoxa</name>
    <dbReference type="NCBI Taxonomy" id="27342"/>
    <lineage>
        <taxon>Eukaryota</taxon>
        <taxon>Fungi</taxon>
        <taxon>Dikarya</taxon>
        <taxon>Basidiomycota</taxon>
        <taxon>Agaricomycotina</taxon>
        <taxon>Agaricomycetes</taxon>
        <taxon>Hymenochaetales</taxon>
        <taxon>Schizoporaceae</taxon>
        <taxon>Schizopora</taxon>
    </lineage>
</organism>
<dbReference type="OrthoDB" id="1924787at2759"/>
<dbReference type="GO" id="GO:0008270">
    <property type="term" value="F:zinc ion binding"/>
    <property type="evidence" value="ECO:0007669"/>
    <property type="project" value="InterPro"/>
</dbReference>
<evidence type="ECO:0000256" key="8">
    <source>
        <dbReference type="ARBA" id="ARBA00022801"/>
    </source>
</evidence>
<sequence length="459" mass="49905">MHRRAFTSKNVVLPDAKSPQPATIVTDTETGKIVDIIPLYQARDGLEDVEWVDCGGSYILPGLVDAHVHLNEPGRTDWEGFWTGTRAAASGGVTTVVDMPLNSIPPTTTKENLDIKRKAAQGQCWTDVAFWGGLIPGNEHELVGMAAEGVKGFKCFLIDSGVEEFPCVQPDNVKNAMTNLKESESVLLFHAELESDHVHAAAKPGADPTLYSTFLESRPPQLETDAIGLVVALQKAHAGPLRCHIVHLSAASALPAIRAARKAGLNLTVETCFHYLVLASTDSIPDARPEFKCCPPIRTAENRDALWEALRDGTIDFVVSDHSPCVAELKRLDEGDLMQAWGGISTLGLGLNLLWTEARKRGFGIGDVVRWTSQATAKHASLEGRKGFIKVGWDADLVVWDPEADTLIGKDALLFKNKLSPYEGMHVKGEVLQTFVRGSLVWSKHEGGFIQKTPNGILI</sequence>
<name>A0A0H2R658_9AGAM</name>
<evidence type="ECO:0000256" key="6">
    <source>
        <dbReference type="ARBA" id="ARBA00012863"/>
    </source>
</evidence>
<dbReference type="InterPro" id="IPR002195">
    <property type="entry name" value="Dihydroorotase_CS"/>
</dbReference>
<dbReference type="InterPro" id="IPR050138">
    <property type="entry name" value="DHOase/Allantoinase_Hydrolase"/>
</dbReference>
<dbReference type="Pfam" id="PF01979">
    <property type="entry name" value="Amidohydro_1"/>
    <property type="match status" value="1"/>
</dbReference>
<dbReference type="NCBIfam" id="TIGR03178">
    <property type="entry name" value="allantoinase"/>
    <property type="match status" value="1"/>
</dbReference>
<evidence type="ECO:0000313" key="11">
    <source>
        <dbReference type="EMBL" id="KLO07349.1"/>
    </source>
</evidence>
<keyword evidence="8" id="KW-0378">Hydrolase</keyword>
<evidence type="ECO:0000313" key="12">
    <source>
        <dbReference type="Proteomes" id="UP000053477"/>
    </source>
</evidence>
<keyword evidence="9" id="KW-0862">Zinc</keyword>
<comment type="catalytic activity">
    <reaction evidence="1">
        <text>(S)-allantoin + H2O = allantoate + H(+)</text>
        <dbReference type="Rhea" id="RHEA:17029"/>
        <dbReference type="ChEBI" id="CHEBI:15377"/>
        <dbReference type="ChEBI" id="CHEBI:15378"/>
        <dbReference type="ChEBI" id="CHEBI:15678"/>
        <dbReference type="ChEBI" id="CHEBI:17536"/>
        <dbReference type="EC" id="3.5.2.5"/>
    </reaction>
</comment>
<gene>
    <name evidence="11" type="ORF">SCHPADRAFT_836872</name>
</gene>
<evidence type="ECO:0000256" key="3">
    <source>
        <dbReference type="ARBA" id="ARBA00004968"/>
    </source>
</evidence>
<feature type="domain" description="Amidohydrolase-related" evidence="10">
    <location>
        <begin position="58"/>
        <end position="441"/>
    </location>
</feature>
<dbReference type="PROSITE" id="PS00482">
    <property type="entry name" value="DIHYDROOROTASE_1"/>
    <property type="match status" value="1"/>
</dbReference>
<dbReference type="FunFam" id="3.20.20.140:FF:000032">
    <property type="entry name" value="Allantoinase Dal1"/>
    <property type="match status" value="1"/>
</dbReference>
<protein>
    <recommendedName>
        <fullName evidence="6">allantoinase</fullName>
        <ecNumber evidence="6">3.5.2.5</ecNumber>
    </recommendedName>
</protein>
<dbReference type="PANTHER" id="PTHR43668:SF2">
    <property type="entry name" value="ALLANTOINASE"/>
    <property type="match status" value="1"/>
</dbReference>
<dbReference type="InterPro" id="IPR006680">
    <property type="entry name" value="Amidohydro-rel"/>
</dbReference>
<dbReference type="InParanoid" id="A0A0H2R658"/>
<dbReference type="EC" id="3.5.2.5" evidence="6"/>
<evidence type="ECO:0000256" key="5">
    <source>
        <dbReference type="ARBA" id="ARBA00011881"/>
    </source>
</evidence>
<dbReference type="GO" id="GO:0000256">
    <property type="term" value="P:allantoin catabolic process"/>
    <property type="evidence" value="ECO:0007669"/>
    <property type="project" value="UniProtKB-UniPathway"/>
</dbReference>
<evidence type="ECO:0000256" key="7">
    <source>
        <dbReference type="ARBA" id="ARBA00022723"/>
    </source>
</evidence>
<dbReference type="GO" id="GO:0005737">
    <property type="term" value="C:cytoplasm"/>
    <property type="evidence" value="ECO:0007669"/>
    <property type="project" value="TreeGrafter"/>
</dbReference>
<proteinExistence type="inferred from homology"/>
<dbReference type="UniPathway" id="UPA00395">
    <property type="reaction ID" value="UER00653"/>
</dbReference>
<dbReference type="InterPro" id="IPR017593">
    <property type="entry name" value="Allantoinase"/>
</dbReference>
<comment type="subunit">
    <text evidence="5">Homotetramer.</text>
</comment>
<dbReference type="GO" id="GO:0006145">
    <property type="term" value="P:purine nucleobase catabolic process"/>
    <property type="evidence" value="ECO:0007669"/>
    <property type="project" value="TreeGrafter"/>
</dbReference>
<dbReference type="InterPro" id="IPR032466">
    <property type="entry name" value="Metal_Hydrolase"/>
</dbReference>
<keyword evidence="12" id="KW-1185">Reference proteome</keyword>
<accession>A0A0H2R658</accession>
<comment type="cofactor">
    <cofactor evidence="2">
        <name>Zn(2+)</name>
        <dbReference type="ChEBI" id="CHEBI:29105"/>
    </cofactor>
</comment>
<dbReference type="EMBL" id="KQ086145">
    <property type="protein sequence ID" value="KLO07349.1"/>
    <property type="molecule type" value="Genomic_DNA"/>
</dbReference>
<dbReference type="GO" id="GO:0004038">
    <property type="term" value="F:allantoinase activity"/>
    <property type="evidence" value="ECO:0007669"/>
    <property type="project" value="UniProtKB-EC"/>
</dbReference>
<evidence type="ECO:0000256" key="1">
    <source>
        <dbReference type="ARBA" id="ARBA00001756"/>
    </source>
</evidence>
<comment type="pathway">
    <text evidence="3">Nitrogen metabolism; (S)-allantoin degradation; allantoate from (S)-allantoin: step 1/1.</text>
</comment>
<dbReference type="PANTHER" id="PTHR43668">
    <property type="entry name" value="ALLANTOINASE"/>
    <property type="match status" value="1"/>
</dbReference>
<dbReference type="STRING" id="27342.A0A0H2R658"/>